<dbReference type="SMART" id="SM00822">
    <property type="entry name" value="PKS_KR"/>
    <property type="match status" value="1"/>
</dbReference>
<evidence type="ECO:0000259" key="4">
    <source>
        <dbReference type="SMART" id="SM00822"/>
    </source>
</evidence>
<feature type="domain" description="Ketoreductase" evidence="4">
    <location>
        <begin position="24"/>
        <end position="216"/>
    </location>
</feature>
<dbReference type="PRINTS" id="PR00081">
    <property type="entry name" value="GDHRDH"/>
</dbReference>
<dbReference type="Gene3D" id="3.40.50.720">
    <property type="entry name" value="NAD(P)-binding Rossmann-like Domain"/>
    <property type="match status" value="1"/>
</dbReference>
<proteinExistence type="inferred from homology"/>
<dbReference type="GO" id="GO:0016491">
    <property type="term" value="F:oxidoreductase activity"/>
    <property type="evidence" value="ECO:0007669"/>
    <property type="project" value="UniProtKB-KW"/>
</dbReference>
<dbReference type="SUPFAM" id="SSF51735">
    <property type="entry name" value="NAD(P)-binding Rossmann-fold domains"/>
    <property type="match status" value="1"/>
</dbReference>
<dbReference type="InterPro" id="IPR057326">
    <property type="entry name" value="KR_dom"/>
</dbReference>
<keyword evidence="2" id="KW-0560">Oxidoreductase</keyword>
<dbReference type="PRINTS" id="PR00080">
    <property type="entry name" value="SDRFAMILY"/>
</dbReference>
<dbReference type="Pfam" id="PF00106">
    <property type="entry name" value="adh_short"/>
    <property type="match status" value="1"/>
</dbReference>
<reference evidence="5 6" key="1">
    <citation type="submission" date="2019-07" db="EMBL/GenBank/DDBJ databases">
        <authorList>
            <person name="Zhu P."/>
        </authorList>
    </citation>
    <scope>NUCLEOTIDE SEQUENCE [LARGE SCALE GENOMIC DNA]</scope>
    <source>
        <strain evidence="5 6">SSL-25</strain>
    </source>
</reference>
<dbReference type="EMBL" id="CP042266">
    <property type="protein sequence ID" value="QDY80330.1"/>
    <property type="molecule type" value="Genomic_DNA"/>
</dbReference>
<dbReference type="KEGG" id="sqz:FQU76_31735"/>
<dbReference type="AlphaFoldDB" id="A0A5B8JQX3"/>
<dbReference type="PANTHER" id="PTHR44196:SF1">
    <property type="entry name" value="DEHYDROGENASE_REDUCTASE SDR FAMILY MEMBER 7B"/>
    <property type="match status" value="1"/>
</dbReference>
<dbReference type="GO" id="GO:0016020">
    <property type="term" value="C:membrane"/>
    <property type="evidence" value="ECO:0007669"/>
    <property type="project" value="TreeGrafter"/>
</dbReference>
<dbReference type="OrthoDB" id="3212478at2"/>
<accession>A0A5B8JQX3</accession>
<dbReference type="InterPro" id="IPR020904">
    <property type="entry name" value="Sc_DH/Rdtase_CS"/>
</dbReference>
<dbReference type="PROSITE" id="PS00061">
    <property type="entry name" value="ADH_SHORT"/>
    <property type="match status" value="1"/>
</dbReference>
<sequence length="267" mass="28569">MYPAMNPRTAEFHERKHSMNLTGRTVLVTGGARGVGRALTRRLTGLGAHVVAVGRDPAGLADLTAEYGDRVSAECVDLADPDAVDAFTDALPGRHPEVSVVINNAGVQNLSSFLTGDPRALRPVLRRELAVNLDAVITLSTGLLPHLRSLPSAAIVNISSGLAIVPKPSAPVYCAAKSAVRTFTRALRYQCEDSAPRVRIMDAVLPLVDTDMTAGRGRGKISPDETARAVLTGIRRERNEIYVGRTRLLPALMRVAPSVGYRALRHG</sequence>
<dbReference type="Proteomes" id="UP000320580">
    <property type="component" value="Chromosome"/>
</dbReference>
<gene>
    <name evidence="5" type="ORF">FQU76_31735</name>
</gene>
<evidence type="ECO:0000313" key="5">
    <source>
        <dbReference type="EMBL" id="QDY80330.1"/>
    </source>
</evidence>
<comment type="similarity">
    <text evidence="1 3">Belongs to the short-chain dehydrogenases/reductases (SDR) family.</text>
</comment>
<dbReference type="PANTHER" id="PTHR44196">
    <property type="entry name" value="DEHYDROGENASE/REDUCTASE SDR FAMILY MEMBER 7B"/>
    <property type="match status" value="1"/>
</dbReference>
<name>A0A5B8JQX3_9ACTN</name>
<evidence type="ECO:0000313" key="6">
    <source>
        <dbReference type="Proteomes" id="UP000320580"/>
    </source>
</evidence>
<evidence type="ECO:0000256" key="2">
    <source>
        <dbReference type="ARBA" id="ARBA00023002"/>
    </source>
</evidence>
<keyword evidence="6" id="KW-1185">Reference proteome</keyword>
<organism evidence="5 6">
    <name type="scientific">Streptomyces qinzhouensis</name>
    <dbReference type="NCBI Taxonomy" id="2599401"/>
    <lineage>
        <taxon>Bacteria</taxon>
        <taxon>Bacillati</taxon>
        <taxon>Actinomycetota</taxon>
        <taxon>Actinomycetes</taxon>
        <taxon>Kitasatosporales</taxon>
        <taxon>Streptomycetaceae</taxon>
        <taxon>Streptomyces</taxon>
    </lineage>
</organism>
<dbReference type="InterPro" id="IPR036291">
    <property type="entry name" value="NAD(P)-bd_dom_sf"/>
</dbReference>
<evidence type="ECO:0000256" key="1">
    <source>
        <dbReference type="ARBA" id="ARBA00006484"/>
    </source>
</evidence>
<dbReference type="InterPro" id="IPR002347">
    <property type="entry name" value="SDR_fam"/>
</dbReference>
<evidence type="ECO:0000256" key="3">
    <source>
        <dbReference type="RuleBase" id="RU000363"/>
    </source>
</evidence>
<protein>
    <submittedName>
        <fullName evidence="5">SDR family NAD(P)-dependent oxidoreductase</fullName>
    </submittedName>
</protein>